<accession>A0A2D0NAH7</accession>
<dbReference type="Pfam" id="PF13585">
    <property type="entry name" value="CHU_C"/>
    <property type="match status" value="1"/>
</dbReference>
<evidence type="ECO:0008006" key="3">
    <source>
        <dbReference type="Google" id="ProtNLM"/>
    </source>
</evidence>
<dbReference type="NCBIfam" id="TIGR04131">
    <property type="entry name" value="Bac_Flav_CTERM"/>
    <property type="match status" value="1"/>
</dbReference>
<dbReference type="InterPro" id="IPR026341">
    <property type="entry name" value="T9SS_type_B"/>
</dbReference>
<dbReference type="OrthoDB" id="7794186at2"/>
<proteinExistence type="predicted"/>
<gene>
    <name evidence="1" type="ORF">CRP01_16085</name>
</gene>
<dbReference type="EMBL" id="PDUD01000021">
    <property type="protein sequence ID" value="PHN05514.1"/>
    <property type="molecule type" value="Genomic_DNA"/>
</dbReference>
<evidence type="ECO:0000313" key="1">
    <source>
        <dbReference type="EMBL" id="PHN05514.1"/>
    </source>
</evidence>
<reference evidence="1 2" key="1">
    <citation type="submission" date="2017-10" db="EMBL/GenBank/DDBJ databases">
        <title>The draft genome sequence of Lewinella nigricans NBRC 102662.</title>
        <authorList>
            <person name="Wang K."/>
        </authorList>
    </citation>
    <scope>NUCLEOTIDE SEQUENCE [LARGE SCALE GENOMIC DNA]</scope>
    <source>
        <strain evidence="1 2">NBRC 102662</strain>
    </source>
</reference>
<dbReference type="Proteomes" id="UP000223913">
    <property type="component" value="Unassembled WGS sequence"/>
</dbReference>
<sequence length="2068" mass="223215">MLSTTTFRMRNILLTALCTLFTTGLTAADYFWIGGSGNWSDISHWATSSGGILTHDQVPTADDDVYFDGNSFTGPDQVVTINNENIFCRALDWTGATGNPVLRGTAGKVINIFGSLHFITGMVLDFAGEFRFRSANPDTPVQTADHFLGKSVVFNGSGGWRLDGTVVVDSAIVMNDGHLNTNSQDLTADFLHIRIQNSGSLTLGDSHITLNGRNQYFATNDNLYAIFVMEVRVHGSSFSVDPGNSLIECTSNEVQVDIESTDPLIFNDFLFSNSNGAAALVQGYDPVSYGEIRFNSSARVDFTMSAEHLILTPGKTYDFLSSHTYNIQQITANGNCLGTITIQARIGNDGPTIFRSDGEAIEIDYVNLKGITATGTSNYTANNSVDLGGNSGWVINARSVNNLYWVGDSGNWNDPAHWSLTSGGPGGACVPSGTDNVFFDANSFTQPGQTVRIEVENAFCRDIDWSGAQFFPRLESDYEPWLHIYGSMTQIREMNFGYLGQVHFESPEPGKTITTANHQINTLAFNGPGGQWTLQDSLKVETYIDFQAGTLTTNDQYVECKEFFSSGNNILRRLELGNSLWVIKHFPDVDKDRWNVNLNGNFELDAGTSTIEFRGINGFFEHLGPKTLNYHRVLFTRNRGHLLHYTSGANIIIDSLEFTDGAYFSDDFTINTVIFAPGFSYFFESGTTQNIGNIAAPGDCNGLITLQANFAGNAAFFNIPNDHNLQYLSLKDMHNTGGGQLTAQNSIDLGNNQGWTINELSSRTLYWVGGNGDWADPAHWSLTSGGTGGACIPSLLDDVIFDTNSFTGPNQQVVGQKLDFHYCHDITWTDNLPNPTITLNQLYVYGSGRFSASMVNQVYGFHMSGSGAQTLLTNGRSFQDVVIENEGECTLLDGLSANQLLLESGALNTNDQRLVLGRLEMFNSDNLFTLSLGNSTITISEPTVVDFYEYYSIEAPFGNNTVINPGTSIIELLHPNAGMLLSGGLHFNNVVFSGTEGLINICHRENSSNINNPANFNLLEIGGDANVKGYHNIDSLLLAPGKSYRFEHHVTQTVNEYFLVLGNNCNPIELFSTLPGEKATFSMPAAAVVNGDFIQMQDQIGTGGASFFAGSHSTNIGNSNQGWIFDSRPDFVEVGFFGKDRSICTGDVLSLSAYNYSPGETYEWSTGSSEAAIPVTEADTYWARVTFGNMCQIIDSITISTINPATVDLGPDVGICEDQNQLLDATVNDAGITYRWQDGSSEPTFTVTQAGTYFVHLDRSGCISSDTIELFALPTPMVDLGPDQTLCAGETLTLDATASAAATYNWQDGSDQPQLTVGQSGSYAVSVTSDGCTGQDEVTLTFTPLPQFSLGPDTTLCSGETLAFDFSGTGDTYRWQDNADTPVYSIDQAGQYMLSITRNGCAATDALNVSVSQTPTVDLGPDLALCEGETTTLNAPTGAGNTYRWQDGSTTSFLTVEQSGSYAVSVTANGCTGQDEISLTFTPLPQFSLGPDTSLCSGETLAFDFSGVGDTYRWQDNSDAPAYTIDQTGQYTLAITSNGCAATDEINVNFFETPTVDLGPDLALCEGETTTLNAPMAAGNTYRWQDGSTTSFLTVDQSGSYAVSVTANGCTGQDEISLTFTPLPQFSLGPDTTLCSGEALLFDFSGVGDTYRWQDNSDAPVYNIDRSGQYALSITRNGCSTTDELNVTVSPTPDVDLGPDLALCEGETTTLFAPGNAGFTYRWQDGSTLSSFTVDQSGDYAVSVTADGCTGQDNVSITVTPLPRFDLGPDRNLCPEETINFDLGGLGDEYRWQDGNTSPNYTITEGGAYTLALSAAGCRYADTVVITAVAAPTVDLGADISICSGESALLEASVSQSDELFWQDGSMGLSLLAEQTGIYWLEATLGDCVTRDSISVTIQESLDLGLADSLVLCRSETITLRPNIGTGSIRWQDGSTDPEYTVREAGLYTAIVEQAGCETTASVIVSSSSCGQIQVFVPNVFSPNEDGLNDLFVPNLDPAYNVTNYQLKVFNRWGRLVFQSQSPGLGWDGRDNGLPAPSSVYVFMLEVSFEEQGEQFRQQFAGDVSLLR</sequence>
<protein>
    <recommendedName>
        <fullName evidence="3">Ig-like domain-containing protein</fullName>
    </recommendedName>
</protein>
<name>A0A2D0NAH7_FLAN2</name>
<keyword evidence="2" id="KW-1185">Reference proteome</keyword>
<organism evidence="1 2">
    <name type="scientific">Flavilitoribacter nigricans (strain ATCC 23147 / DSM 23189 / NBRC 102662 / NCIMB 1420 / SS-2)</name>
    <name type="common">Lewinella nigricans</name>
    <dbReference type="NCBI Taxonomy" id="1122177"/>
    <lineage>
        <taxon>Bacteria</taxon>
        <taxon>Pseudomonadati</taxon>
        <taxon>Bacteroidota</taxon>
        <taxon>Saprospiria</taxon>
        <taxon>Saprospirales</taxon>
        <taxon>Lewinellaceae</taxon>
        <taxon>Flavilitoribacter</taxon>
    </lineage>
</organism>
<comment type="caution">
    <text evidence="1">The sequence shown here is derived from an EMBL/GenBank/DDBJ whole genome shotgun (WGS) entry which is preliminary data.</text>
</comment>
<evidence type="ECO:0000313" key="2">
    <source>
        <dbReference type="Proteomes" id="UP000223913"/>
    </source>
</evidence>